<name>A0A6J7C223_9ZZZZ</name>
<dbReference type="GO" id="GO:0015628">
    <property type="term" value="P:protein secretion by the type II secretion system"/>
    <property type="evidence" value="ECO:0007669"/>
    <property type="project" value="TreeGrafter"/>
</dbReference>
<dbReference type="InterPro" id="IPR004509">
    <property type="entry name" value="Competence_ComEA_HhH"/>
</dbReference>
<dbReference type="InterPro" id="IPR019554">
    <property type="entry name" value="Soluble_ligand-bd"/>
</dbReference>
<protein>
    <submittedName>
        <fullName evidence="3">Unannotated protein</fullName>
    </submittedName>
</protein>
<dbReference type="InterPro" id="IPR010994">
    <property type="entry name" value="RuvA_2-like"/>
</dbReference>
<dbReference type="PANTHER" id="PTHR21180:SF32">
    <property type="entry name" value="ENDONUCLEASE_EXONUCLEASE_PHOSPHATASE FAMILY DOMAIN-CONTAINING PROTEIN 1"/>
    <property type="match status" value="1"/>
</dbReference>
<dbReference type="SUPFAM" id="SSF47781">
    <property type="entry name" value="RuvA domain 2-like"/>
    <property type="match status" value="1"/>
</dbReference>
<dbReference type="InterPro" id="IPR003583">
    <property type="entry name" value="Hlx-hairpin-Hlx_DNA-bd_motif"/>
</dbReference>
<organism evidence="3">
    <name type="scientific">freshwater metagenome</name>
    <dbReference type="NCBI Taxonomy" id="449393"/>
    <lineage>
        <taxon>unclassified sequences</taxon>
        <taxon>metagenomes</taxon>
        <taxon>ecological metagenomes</taxon>
    </lineage>
</organism>
<evidence type="ECO:0000256" key="1">
    <source>
        <dbReference type="SAM" id="MobiDB-lite"/>
    </source>
</evidence>
<gene>
    <name evidence="3" type="ORF">UFOPK3268_00981</name>
</gene>
<feature type="domain" description="Helix-hairpin-helix DNA-binding motif class 1" evidence="2">
    <location>
        <begin position="205"/>
        <end position="224"/>
    </location>
</feature>
<dbReference type="InterPro" id="IPR051675">
    <property type="entry name" value="Endo/Exo/Phosphatase_dom_1"/>
</dbReference>
<dbReference type="Gene3D" id="3.10.560.10">
    <property type="entry name" value="Outer membrane lipoprotein wza domain like"/>
    <property type="match status" value="1"/>
</dbReference>
<dbReference type="Pfam" id="PF10531">
    <property type="entry name" value="SLBB"/>
    <property type="match status" value="1"/>
</dbReference>
<accession>A0A6J7C223</accession>
<dbReference type="EMBL" id="CAFBIZ010000119">
    <property type="protein sequence ID" value="CAB4850329.1"/>
    <property type="molecule type" value="Genomic_DNA"/>
</dbReference>
<dbReference type="GO" id="GO:0006281">
    <property type="term" value="P:DNA repair"/>
    <property type="evidence" value="ECO:0007669"/>
    <property type="project" value="InterPro"/>
</dbReference>
<dbReference type="GO" id="GO:0015627">
    <property type="term" value="C:type II protein secretion system complex"/>
    <property type="evidence" value="ECO:0007669"/>
    <property type="project" value="TreeGrafter"/>
</dbReference>
<proteinExistence type="predicted"/>
<dbReference type="NCBIfam" id="TIGR00426">
    <property type="entry name" value="competence protein ComEA helix-hairpin-helix repeat region"/>
    <property type="match status" value="1"/>
</dbReference>
<dbReference type="Pfam" id="PF12836">
    <property type="entry name" value="HHH_3"/>
    <property type="match status" value="1"/>
</dbReference>
<dbReference type="AlphaFoldDB" id="A0A6J7C223"/>
<dbReference type="Gene3D" id="1.10.150.320">
    <property type="entry name" value="Photosystem II 12 kDa extrinsic protein"/>
    <property type="match status" value="1"/>
</dbReference>
<dbReference type="SMART" id="SM00278">
    <property type="entry name" value="HhH1"/>
    <property type="match status" value="2"/>
</dbReference>
<dbReference type="PANTHER" id="PTHR21180">
    <property type="entry name" value="ENDONUCLEASE/EXONUCLEASE/PHOSPHATASE FAMILY DOMAIN-CONTAINING PROTEIN 1"/>
    <property type="match status" value="1"/>
</dbReference>
<evidence type="ECO:0000313" key="3">
    <source>
        <dbReference type="EMBL" id="CAB4850329.1"/>
    </source>
</evidence>
<feature type="domain" description="Helix-hairpin-helix DNA-binding motif class 1" evidence="2">
    <location>
        <begin position="235"/>
        <end position="254"/>
    </location>
</feature>
<evidence type="ECO:0000259" key="2">
    <source>
        <dbReference type="SMART" id="SM00278"/>
    </source>
</evidence>
<reference evidence="3" key="1">
    <citation type="submission" date="2020-05" db="EMBL/GenBank/DDBJ databases">
        <authorList>
            <person name="Chiriac C."/>
            <person name="Salcher M."/>
            <person name="Ghai R."/>
            <person name="Kavagutti S V."/>
        </authorList>
    </citation>
    <scope>NUCLEOTIDE SEQUENCE</scope>
</reference>
<feature type="region of interest" description="Disordered" evidence="1">
    <location>
        <begin position="1"/>
        <end position="41"/>
    </location>
</feature>
<dbReference type="GO" id="GO:0003677">
    <property type="term" value="F:DNA binding"/>
    <property type="evidence" value="ECO:0007669"/>
    <property type="project" value="InterPro"/>
</dbReference>
<sequence length="257" mass="25221">MSRLRALSGGSPGPALGIADDGGGMEELSGHHVSGPEPVGMGPAVVRRVPVRQLLVGIAAAGMAAWALVHTVSGLGSSPAPVELVSGTAMRAPSGSAGSSPLPGVGSVAPVPSPTLVVVHVVGEVRHPGLVRLAAGSRVADAIRAAGGLVAGGGSGALNLARTVGDGEQIVVSHDAPVAPPVSSNTGSGGAAVVDVVDLNTATASDLDALPGVGPVMAARILQWRAAHGRFAAIDQLREVSGIGAVTFERLKTHVRV</sequence>